<protein>
    <submittedName>
        <fullName evidence="1">Uncharacterized protein</fullName>
    </submittedName>
</protein>
<dbReference type="AlphaFoldDB" id="A0AAU9MC93"/>
<gene>
    <name evidence="1" type="ORF">LVIROSA_LOCUS10408</name>
</gene>
<evidence type="ECO:0000313" key="2">
    <source>
        <dbReference type="Proteomes" id="UP001157418"/>
    </source>
</evidence>
<organism evidence="1 2">
    <name type="scientific">Lactuca virosa</name>
    <dbReference type="NCBI Taxonomy" id="75947"/>
    <lineage>
        <taxon>Eukaryota</taxon>
        <taxon>Viridiplantae</taxon>
        <taxon>Streptophyta</taxon>
        <taxon>Embryophyta</taxon>
        <taxon>Tracheophyta</taxon>
        <taxon>Spermatophyta</taxon>
        <taxon>Magnoliopsida</taxon>
        <taxon>eudicotyledons</taxon>
        <taxon>Gunneridae</taxon>
        <taxon>Pentapetalae</taxon>
        <taxon>asterids</taxon>
        <taxon>campanulids</taxon>
        <taxon>Asterales</taxon>
        <taxon>Asteraceae</taxon>
        <taxon>Cichorioideae</taxon>
        <taxon>Cichorieae</taxon>
        <taxon>Lactucinae</taxon>
        <taxon>Lactuca</taxon>
    </lineage>
</organism>
<sequence>MKIFLPVLSLYGKVGQNVRQKKKPQVDAHGIEGLLMALRFLKVKSHRQFNTNFSIHDRYPHWFCALSCGIKMDFGSHSTYQFQGIMIVLLGGVWSFGLGLEIPALSSEGGIAKIGMLRTEG</sequence>
<name>A0AAU9MC93_9ASTR</name>
<evidence type="ECO:0000313" key="1">
    <source>
        <dbReference type="EMBL" id="CAH1423116.1"/>
    </source>
</evidence>
<proteinExistence type="predicted"/>
<dbReference type="EMBL" id="CAKMRJ010001112">
    <property type="protein sequence ID" value="CAH1423116.1"/>
    <property type="molecule type" value="Genomic_DNA"/>
</dbReference>
<keyword evidence="2" id="KW-1185">Reference proteome</keyword>
<dbReference type="Proteomes" id="UP001157418">
    <property type="component" value="Unassembled WGS sequence"/>
</dbReference>
<comment type="caution">
    <text evidence="1">The sequence shown here is derived from an EMBL/GenBank/DDBJ whole genome shotgun (WGS) entry which is preliminary data.</text>
</comment>
<accession>A0AAU9MC93</accession>
<reference evidence="1 2" key="1">
    <citation type="submission" date="2022-01" db="EMBL/GenBank/DDBJ databases">
        <authorList>
            <person name="Xiong W."/>
            <person name="Schranz E."/>
        </authorList>
    </citation>
    <scope>NUCLEOTIDE SEQUENCE [LARGE SCALE GENOMIC DNA]</scope>
</reference>